<dbReference type="PANTHER" id="PTHR47835:SF3">
    <property type="entry name" value="HELICASE FOR MEIOSIS 1"/>
    <property type="match status" value="1"/>
</dbReference>
<dbReference type="PANTHER" id="PTHR47835">
    <property type="entry name" value="HFM1, ATP DEPENDENT DNA HELICASE HOMOLOG"/>
    <property type="match status" value="1"/>
</dbReference>
<comment type="caution">
    <text evidence="1">The sequence shown here is derived from an EMBL/GenBank/DDBJ whole genome shotgun (WGS) entry which is preliminary data.</text>
</comment>
<dbReference type="GO" id="GO:0043138">
    <property type="term" value="F:3'-5' DNA helicase activity"/>
    <property type="evidence" value="ECO:0007669"/>
    <property type="project" value="UniProtKB-EC"/>
</dbReference>
<protein>
    <submittedName>
        <fullName evidence="1">Uncharacterized protein</fullName>
    </submittedName>
</protein>
<dbReference type="EMBL" id="VSWD01000014">
    <property type="protein sequence ID" value="KAK3083048.1"/>
    <property type="molecule type" value="Genomic_DNA"/>
</dbReference>
<dbReference type="AlphaFoldDB" id="A0AA88XCY0"/>
<dbReference type="GO" id="GO:0016787">
    <property type="term" value="F:hydrolase activity"/>
    <property type="evidence" value="ECO:0007669"/>
    <property type="project" value="UniProtKB-KW"/>
</dbReference>
<reference evidence="1" key="1">
    <citation type="submission" date="2019-08" db="EMBL/GenBank/DDBJ databases">
        <title>The improved chromosome-level genome for the pearl oyster Pinctada fucata martensii using PacBio sequencing and Hi-C.</title>
        <authorList>
            <person name="Zheng Z."/>
        </authorList>
    </citation>
    <scope>NUCLEOTIDE SEQUENCE</scope>
    <source>
        <strain evidence="1">ZZ-2019</strain>
        <tissue evidence="1">Adductor muscle</tissue>
    </source>
</reference>
<dbReference type="InterPro" id="IPR052247">
    <property type="entry name" value="Meiotic_Crossover_Helicase"/>
</dbReference>
<dbReference type="Proteomes" id="UP001186944">
    <property type="component" value="Unassembled WGS sequence"/>
</dbReference>
<sequence length="290" mass="33340">MYLVSKHFQYYNNYDFQIVNRHPPFGNQLRDSVSYLPKYELTIDQVAKYGESCSEIIINISIANAEKVQQGKTTSDYHMCMLLIGDEDNHIVFRRKIMDTHLIKDGGFTKKIEVSRAANGPDLNIDFISQEWVGIDVQCRYTPIYLGGTKRIANTVRKDQQCSSVALSIAGYNCKIEYVKGEDNHCADLLSRIPHPKMSKQSKKFEYGPDIDDRAFEIGVINANEFNPRDFASCQVEGRDEISKAVSDLPEEFNLKEEQEKDQEIVKLKNRLRKGTATKAEQTHYFEDKE</sequence>
<keyword evidence="2" id="KW-1185">Reference proteome</keyword>
<organism evidence="1 2">
    <name type="scientific">Pinctada imbricata</name>
    <name type="common">Atlantic pearl-oyster</name>
    <name type="synonym">Pinctada martensii</name>
    <dbReference type="NCBI Taxonomy" id="66713"/>
    <lineage>
        <taxon>Eukaryota</taxon>
        <taxon>Metazoa</taxon>
        <taxon>Spiralia</taxon>
        <taxon>Lophotrochozoa</taxon>
        <taxon>Mollusca</taxon>
        <taxon>Bivalvia</taxon>
        <taxon>Autobranchia</taxon>
        <taxon>Pteriomorphia</taxon>
        <taxon>Pterioida</taxon>
        <taxon>Pterioidea</taxon>
        <taxon>Pteriidae</taxon>
        <taxon>Pinctada</taxon>
    </lineage>
</organism>
<proteinExistence type="predicted"/>
<evidence type="ECO:0000313" key="1">
    <source>
        <dbReference type="EMBL" id="KAK3083048.1"/>
    </source>
</evidence>
<accession>A0AA88XCY0</accession>
<gene>
    <name evidence="1" type="ORF">FSP39_012581</name>
</gene>
<name>A0AA88XCY0_PINIB</name>
<evidence type="ECO:0000313" key="2">
    <source>
        <dbReference type="Proteomes" id="UP001186944"/>
    </source>
</evidence>